<evidence type="ECO:0000256" key="1">
    <source>
        <dbReference type="SAM" id="MobiDB-lite"/>
    </source>
</evidence>
<dbReference type="AlphaFoldDB" id="A0A8S2LDG6"/>
<feature type="region of interest" description="Disordered" evidence="1">
    <location>
        <begin position="30"/>
        <end position="98"/>
    </location>
</feature>
<name>A0A8S2LDG6_9BILA</name>
<feature type="compositionally biased region" description="Pro residues" evidence="1">
    <location>
        <begin position="292"/>
        <end position="306"/>
    </location>
</feature>
<reference evidence="3" key="1">
    <citation type="submission" date="2021-02" db="EMBL/GenBank/DDBJ databases">
        <authorList>
            <person name="Nowell W R."/>
        </authorList>
    </citation>
    <scope>NUCLEOTIDE SEQUENCE</scope>
</reference>
<dbReference type="Proteomes" id="UP000682733">
    <property type="component" value="Unassembled WGS sequence"/>
</dbReference>
<evidence type="ECO:0000313" key="4">
    <source>
        <dbReference type="Proteomes" id="UP000682733"/>
    </source>
</evidence>
<feature type="compositionally biased region" description="Low complexity" evidence="1">
    <location>
        <begin position="171"/>
        <end position="184"/>
    </location>
</feature>
<dbReference type="EMBL" id="CAJNOK010010698">
    <property type="protein sequence ID" value="CAF1122522.1"/>
    <property type="molecule type" value="Genomic_DNA"/>
</dbReference>
<gene>
    <name evidence="2" type="ORF">OVA965_LOCUS20252</name>
    <name evidence="3" type="ORF">TMI583_LOCUS20570</name>
</gene>
<evidence type="ECO:0000313" key="2">
    <source>
        <dbReference type="EMBL" id="CAF1122522.1"/>
    </source>
</evidence>
<protein>
    <submittedName>
        <fullName evidence="3">Uncharacterized protein</fullName>
    </submittedName>
</protein>
<dbReference type="Proteomes" id="UP000677228">
    <property type="component" value="Unassembled WGS sequence"/>
</dbReference>
<feature type="compositionally biased region" description="Low complexity" evidence="1">
    <location>
        <begin position="307"/>
        <end position="324"/>
    </location>
</feature>
<feature type="non-terminal residue" evidence="3">
    <location>
        <position position="1"/>
    </location>
</feature>
<feature type="compositionally biased region" description="Low complexity" evidence="1">
    <location>
        <begin position="150"/>
        <end position="160"/>
    </location>
</feature>
<feature type="region of interest" description="Disordered" evidence="1">
    <location>
        <begin position="252"/>
        <end position="334"/>
    </location>
</feature>
<feature type="compositionally biased region" description="Polar residues" evidence="1">
    <location>
        <begin position="87"/>
        <end position="98"/>
    </location>
</feature>
<feature type="region of interest" description="Disordered" evidence="1">
    <location>
        <begin position="494"/>
        <end position="520"/>
    </location>
</feature>
<feature type="compositionally biased region" description="Acidic residues" evidence="1">
    <location>
        <begin position="44"/>
        <end position="58"/>
    </location>
</feature>
<organism evidence="3 4">
    <name type="scientific">Didymodactylos carnosus</name>
    <dbReference type="NCBI Taxonomy" id="1234261"/>
    <lineage>
        <taxon>Eukaryota</taxon>
        <taxon>Metazoa</taxon>
        <taxon>Spiralia</taxon>
        <taxon>Gnathifera</taxon>
        <taxon>Rotifera</taxon>
        <taxon>Eurotatoria</taxon>
        <taxon>Bdelloidea</taxon>
        <taxon>Philodinida</taxon>
        <taxon>Philodinidae</taxon>
        <taxon>Didymodactylos</taxon>
    </lineage>
</organism>
<dbReference type="EMBL" id="CAJOBA010017909">
    <property type="protein sequence ID" value="CAF3897557.1"/>
    <property type="molecule type" value="Genomic_DNA"/>
</dbReference>
<accession>A0A8S2LDG6</accession>
<evidence type="ECO:0000313" key="3">
    <source>
        <dbReference type="EMBL" id="CAF3897557.1"/>
    </source>
</evidence>
<feature type="compositionally biased region" description="Basic and acidic residues" evidence="1">
    <location>
        <begin position="30"/>
        <end position="43"/>
    </location>
</feature>
<feature type="compositionally biased region" description="Low complexity" evidence="1">
    <location>
        <begin position="264"/>
        <end position="276"/>
    </location>
</feature>
<feature type="region of interest" description="Disordered" evidence="1">
    <location>
        <begin position="150"/>
        <end position="186"/>
    </location>
</feature>
<comment type="caution">
    <text evidence="3">The sequence shown here is derived from an EMBL/GenBank/DDBJ whole genome shotgun (WGS) entry which is preliminary data.</text>
</comment>
<proteinExistence type="predicted"/>
<feature type="compositionally biased region" description="Polar residues" evidence="1">
    <location>
        <begin position="325"/>
        <end position="334"/>
    </location>
</feature>
<sequence length="590" mass="66138">DVRMSISPTNMDVVKKSNLFFTENYENLDNQKRENNHNHIADEHGDDVEDEQNTEEEEQQQKLERRKSLSARFRSTSKEINSVEHAPSQQAPTKYTRSQTIATEVKTSLKSFNPTKKNRAFDIMIIPEETSRARSEDRFRSSTVSLCESTPSYAAPTASSKLKANSMNEQATAASNASSSSTISHHVRRAPSVVSLQIINDSSSRSSTTKALASYSQSSLDVCKKSRSTQNLSQLLTTSSTTTTTIVTACSSSSATNVREETTTIKTKPLTLKQIKMQSQQQSRRLKVKRPPNLPKPSTSSPPNPPLQLSSTSSSSASSPTKNSENLQKENQAVSPRFFPSAAPVPLRELNDQQHQPSTSTNRFSSLDIPKWAKDCLYRTIVLGLSPLVIKDSCSSSSATEDTMTNDSPPVILTPSQIPRSSSICSIESTDSLETTSEVPLYQTIFNDDQNQNDGGSFVRRSMSIPDYRHLQNQNEHQYRTRFSLPTTTVKFDRINDKDDNYSSQKEDDDDPSDTDSYNYIDDDRLRNIVDDLHNRLNQLEQLYATICKSNTSRDKMLKNYIEQIFTDLHTRITHQQQSSSTIETTTSKC</sequence>